<dbReference type="AlphaFoldDB" id="N0ABZ1"/>
<proteinExistence type="predicted"/>
<dbReference type="EMBL" id="KF130871">
    <property type="protein sequence ID" value="AGM37801.1"/>
    <property type="molecule type" value="Genomic_DNA"/>
</dbReference>
<name>N0ABZ1_ACIBA</name>
<evidence type="ECO:0000313" key="2">
    <source>
        <dbReference type="EMBL" id="AGM37801.1"/>
    </source>
</evidence>
<dbReference type="EMBL" id="JN247441">
    <property type="protein sequence ID" value="AGK45084.1"/>
    <property type="molecule type" value="Genomic_DNA"/>
</dbReference>
<sequence>MYNLGVSFVFIINFMVKQKNIIIGSATGYNADLISSFVYSLGKTDFDGILTLIIYKEQMTEFVNAFSDVKNFKIEFKVSTIGKFKSKSKYSGIYKYKFVKNIFKKIIDLTVNEEKPETKIKGLKITGYPHVSRFFEYKEILENHPDASHVLLTDVRDVFFQSNPFKNLSKGLFVGMENPDFTIGTEQYNQKWILDAYGESFYNLAKDEQVSCSGVTIGDHESIKVYINKMIEEFCKQPYQKMSNRIYDQAMHNKLLITNELAEVTRCQPFESIIVTLGLYPIEQISINDQGFIINRNQEIIPIVHQHDRHAELIQLCDNYIGK</sequence>
<protein>
    <submittedName>
        <fullName evidence="1">GtrOC6</fullName>
    </submittedName>
</protein>
<gene>
    <name evidence="1" type="primary">gtrOC6</name>
</gene>
<evidence type="ECO:0000313" key="1">
    <source>
        <dbReference type="EMBL" id="AGK45084.1"/>
    </source>
</evidence>
<reference evidence="1" key="1">
    <citation type="journal article" date="2013" name="PLoS ONE">
        <title>Variation in the Complex Carbohydrate Biosynthesis Loci of Acinetobacter baumannii Genomes.</title>
        <authorList>
            <person name="Kenyon J.J."/>
            <person name="Hall R.M."/>
        </authorList>
    </citation>
    <scope>NUCLEOTIDE SEQUENCE</scope>
    <source>
        <strain evidence="1">A320</strain>
        <strain evidence="2">RBH4</strain>
    </source>
</reference>
<accession>N0ABZ1</accession>
<organism evidence="1">
    <name type="scientific">Acinetobacter baumannii</name>
    <dbReference type="NCBI Taxonomy" id="470"/>
    <lineage>
        <taxon>Bacteria</taxon>
        <taxon>Pseudomonadati</taxon>
        <taxon>Pseudomonadota</taxon>
        <taxon>Gammaproteobacteria</taxon>
        <taxon>Moraxellales</taxon>
        <taxon>Moraxellaceae</taxon>
        <taxon>Acinetobacter</taxon>
        <taxon>Acinetobacter calcoaceticus/baumannii complex</taxon>
    </lineage>
</organism>
<reference evidence="1" key="2">
    <citation type="submission" date="2015-06" db="EMBL/GenBank/DDBJ databases">
        <authorList>
            <person name="Hoefler B.C."/>
            <person name="Straight P.D."/>
        </authorList>
    </citation>
    <scope>NUCLEOTIDE SEQUENCE</scope>
    <source>
        <strain evidence="1">A320</strain>
    </source>
</reference>